<dbReference type="Proteomes" id="UP001153737">
    <property type="component" value="Chromosome 7"/>
</dbReference>
<dbReference type="OrthoDB" id="2014058at2759"/>
<keyword evidence="1" id="KW-0472">Membrane</keyword>
<evidence type="ECO:0008006" key="4">
    <source>
        <dbReference type="Google" id="ProtNLM"/>
    </source>
</evidence>
<keyword evidence="3" id="KW-1185">Reference proteome</keyword>
<organism evidence="2 3">
    <name type="scientific">Phaedon cochleariae</name>
    <name type="common">Mustard beetle</name>
    <dbReference type="NCBI Taxonomy" id="80249"/>
    <lineage>
        <taxon>Eukaryota</taxon>
        <taxon>Metazoa</taxon>
        <taxon>Ecdysozoa</taxon>
        <taxon>Arthropoda</taxon>
        <taxon>Hexapoda</taxon>
        <taxon>Insecta</taxon>
        <taxon>Pterygota</taxon>
        <taxon>Neoptera</taxon>
        <taxon>Endopterygota</taxon>
        <taxon>Coleoptera</taxon>
        <taxon>Polyphaga</taxon>
        <taxon>Cucujiformia</taxon>
        <taxon>Chrysomeloidea</taxon>
        <taxon>Chrysomelidae</taxon>
        <taxon>Chrysomelinae</taxon>
        <taxon>Chrysomelini</taxon>
        <taxon>Phaedon</taxon>
    </lineage>
</organism>
<feature type="transmembrane region" description="Helical" evidence="1">
    <location>
        <begin position="124"/>
        <end position="145"/>
    </location>
</feature>
<dbReference type="InterPro" id="IPR008699">
    <property type="entry name" value="NDUFB8"/>
</dbReference>
<dbReference type="AlphaFoldDB" id="A0A9P0GUR3"/>
<evidence type="ECO:0000313" key="3">
    <source>
        <dbReference type="Proteomes" id="UP001153737"/>
    </source>
</evidence>
<sequence>MNNLAKSANVSKSWLKTNPILFAAIRNHWNKDYKPAAYPRTENERIAAAEKYQLQPEEYQPYPDDGSGRGDYPNLPAISGDSKDPFYPWDHPELKRNFNEPMHADFGLIREDRYDVNAKLKRPLWFYWAQHLGTMIGLYCIYSLFENVKMFHALVPKQFPNQGKTHYTFERE</sequence>
<keyword evidence="1" id="KW-0812">Transmembrane</keyword>
<reference evidence="2" key="1">
    <citation type="submission" date="2022-01" db="EMBL/GenBank/DDBJ databases">
        <authorList>
            <person name="King R."/>
        </authorList>
    </citation>
    <scope>NUCLEOTIDE SEQUENCE</scope>
</reference>
<gene>
    <name evidence="2" type="ORF">PHAECO_LOCUS11376</name>
</gene>
<dbReference type="Pfam" id="PF05821">
    <property type="entry name" value="NDUF_B8"/>
    <property type="match status" value="1"/>
</dbReference>
<dbReference type="PANTHER" id="PTHR12840:SF1">
    <property type="entry name" value="NADH DEHYDROGENASE [UBIQUINONE] 1 BETA SUBCOMPLEX SUBUNIT 8, MITOCHONDRIAL"/>
    <property type="match status" value="1"/>
</dbReference>
<name>A0A9P0GUR3_PHACE</name>
<accession>A0A9P0GUR3</accession>
<evidence type="ECO:0000256" key="1">
    <source>
        <dbReference type="SAM" id="Phobius"/>
    </source>
</evidence>
<dbReference type="EMBL" id="OU896713">
    <property type="protein sequence ID" value="CAH1176184.1"/>
    <property type="molecule type" value="Genomic_DNA"/>
</dbReference>
<dbReference type="PANTHER" id="PTHR12840">
    <property type="entry name" value="NADH-UBIQUINONE OXIDOREDUCTASE ASHI SUBUNIT"/>
    <property type="match status" value="1"/>
</dbReference>
<dbReference type="GO" id="GO:0005739">
    <property type="term" value="C:mitochondrion"/>
    <property type="evidence" value="ECO:0007669"/>
    <property type="project" value="InterPro"/>
</dbReference>
<evidence type="ECO:0000313" key="2">
    <source>
        <dbReference type="EMBL" id="CAH1176184.1"/>
    </source>
</evidence>
<proteinExistence type="predicted"/>
<reference evidence="2" key="2">
    <citation type="submission" date="2022-10" db="EMBL/GenBank/DDBJ databases">
        <authorList>
            <consortium name="ENA_rothamsted_submissions"/>
            <consortium name="culmorum"/>
            <person name="King R."/>
        </authorList>
    </citation>
    <scope>NUCLEOTIDE SEQUENCE</scope>
</reference>
<protein>
    <recommendedName>
        <fullName evidence="4">NADH dehydrogenase [ubiquinone] 1 beta subcomplex subunit 8, mitochondrial</fullName>
    </recommendedName>
</protein>
<keyword evidence="1" id="KW-1133">Transmembrane helix</keyword>